<comment type="caution">
    <text evidence="2">The sequence shown here is derived from an EMBL/GenBank/DDBJ whole genome shotgun (WGS) entry which is preliminary data.</text>
</comment>
<name>A0A0J5P775_9PAST</name>
<dbReference type="InterPro" id="IPR010982">
    <property type="entry name" value="Lambda_DNA-bd_dom_sf"/>
</dbReference>
<dbReference type="STRING" id="67855.RO21_05250"/>
<keyword evidence="3" id="KW-1185">Reference proteome</keyword>
<dbReference type="PATRIC" id="fig|67855.3.peg.914"/>
<feature type="domain" description="HTH cro/C1-type" evidence="1">
    <location>
        <begin position="44"/>
        <end position="78"/>
    </location>
</feature>
<dbReference type="Gene3D" id="1.10.260.40">
    <property type="entry name" value="lambda repressor-like DNA-binding domains"/>
    <property type="match status" value="1"/>
</dbReference>
<dbReference type="CDD" id="cd00093">
    <property type="entry name" value="HTH_XRE"/>
    <property type="match status" value="1"/>
</dbReference>
<evidence type="ECO:0000313" key="2">
    <source>
        <dbReference type="EMBL" id="KMK51630.1"/>
    </source>
</evidence>
<dbReference type="InterPro" id="IPR001387">
    <property type="entry name" value="Cro/C1-type_HTH"/>
</dbReference>
<sequence>MHKQSEKAKFSERLNFALNLTYPKGLKTSQIAIKFNLLHPNTPVTQQAVHKWLNGLAIPTEDKIQTLAKWLNVQPEWLKYGEVNDAPFDGKRDELLSKLISGLSEQQKAVLIDLIMMFK</sequence>
<keyword evidence="2" id="KW-0238">DNA-binding</keyword>
<evidence type="ECO:0000313" key="3">
    <source>
        <dbReference type="Proteomes" id="UP000036270"/>
    </source>
</evidence>
<dbReference type="EMBL" id="JWIZ01000026">
    <property type="protein sequence ID" value="KMK51630.1"/>
    <property type="molecule type" value="Genomic_DNA"/>
</dbReference>
<accession>A0A0J5P775</accession>
<evidence type="ECO:0000259" key="1">
    <source>
        <dbReference type="PROSITE" id="PS50943"/>
    </source>
</evidence>
<dbReference type="AlphaFoldDB" id="A0A0J5P775"/>
<reference evidence="2 3" key="1">
    <citation type="submission" date="2014-12" db="EMBL/GenBank/DDBJ databases">
        <title>Reclassification of Actinobacillus muris as Muribacter muris.</title>
        <authorList>
            <person name="Christensen H."/>
            <person name="Nicklas W."/>
            <person name="Bisgaard M."/>
        </authorList>
    </citation>
    <scope>NUCLEOTIDE SEQUENCE [LARGE SCALE GENOMIC DNA]</scope>
    <source>
        <strain evidence="2 3">Ackerman80-443D</strain>
    </source>
</reference>
<dbReference type="SUPFAM" id="SSF47413">
    <property type="entry name" value="lambda repressor-like DNA-binding domains"/>
    <property type="match status" value="1"/>
</dbReference>
<dbReference type="PROSITE" id="PS50943">
    <property type="entry name" value="HTH_CROC1"/>
    <property type="match status" value="1"/>
</dbReference>
<proteinExistence type="predicted"/>
<dbReference type="RefSeq" id="WP_047976744.1">
    <property type="nucleotide sequence ID" value="NZ_JWIZ01000026.1"/>
</dbReference>
<protein>
    <submittedName>
        <fullName evidence="2">DNA-binding protein</fullName>
    </submittedName>
</protein>
<gene>
    <name evidence="2" type="ORF">RO21_05250</name>
</gene>
<dbReference type="GO" id="GO:0003677">
    <property type="term" value="F:DNA binding"/>
    <property type="evidence" value="ECO:0007669"/>
    <property type="project" value="UniProtKB-KW"/>
</dbReference>
<organism evidence="2 3">
    <name type="scientific">Muribacter muris</name>
    <dbReference type="NCBI Taxonomy" id="67855"/>
    <lineage>
        <taxon>Bacteria</taxon>
        <taxon>Pseudomonadati</taxon>
        <taxon>Pseudomonadota</taxon>
        <taxon>Gammaproteobacteria</taxon>
        <taxon>Pasteurellales</taxon>
        <taxon>Pasteurellaceae</taxon>
        <taxon>Muribacter</taxon>
    </lineage>
</organism>
<dbReference type="Proteomes" id="UP000036270">
    <property type="component" value="Unassembled WGS sequence"/>
</dbReference>